<dbReference type="Proteomes" id="UP000193811">
    <property type="component" value="Unassembled WGS sequence"/>
</dbReference>
<accession>A0ABX3V542</accession>
<gene>
    <name evidence="2" type="ORF">AWB98_20760</name>
</gene>
<feature type="region of interest" description="Disordered" evidence="1">
    <location>
        <begin position="1"/>
        <end position="28"/>
    </location>
</feature>
<feature type="region of interest" description="Disordered" evidence="1">
    <location>
        <begin position="254"/>
        <end position="280"/>
    </location>
</feature>
<dbReference type="EMBL" id="LQOP01000020">
    <property type="protein sequence ID" value="ORV24669.1"/>
    <property type="molecule type" value="Genomic_DNA"/>
</dbReference>
<evidence type="ECO:0000313" key="3">
    <source>
        <dbReference type="Proteomes" id="UP000193811"/>
    </source>
</evidence>
<feature type="region of interest" description="Disordered" evidence="1">
    <location>
        <begin position="179"/>
        <end position="202"/>
    </location>
</feature>
<dbReference type="RefSeq" id="WP_085141469.1">
    <property type="nucleotide sequence ID" value="NZ_JACKVA010000009.1"/>
</dbReference>
<protein>
    <submittedName>
        <fullName evidence="2">Uncharacterized protein</fullName>
    </submittedName>
</protein>
<reference evidence="2 3" key="1">
    <citation type="submission" date="2016-01" db="EMBL/GenBank/DDBJ databases">
        <title>The new phylogeny of the genus Mycobacterium.</title>
        <authorList>
            <person name="Tarcisio F."/>
            <person name="Conor M."/>
            <person name="Antonella G."/>
            <person name="Elisabetta G."/>
            <person name="Giulia F.S."/>
            <person name="Sara T."/>
            <person name="Anna F."/>
            <person name="Clotilde B."/>
            <person name="Roberto B."/>
            <person name="Veronica D.S."/>
            <person name="Fabio R."/>
            <person name="Monica P."/>
            <person name="Olivier J."/>
            <person name="Enrico T."/>
            <person name="Nicola S."/>
        </authorList>
    </citation>
    <scope>NUCLEOTIDE SEQUENCE [LARGE SCALE GENOMIC DNA]</scope>
    <source>
        <strain evidence="2 3">CCUG 50187</strain>
    </source>
</reference>
<comment type="caution">
    <text evidence="2">The sequence shown here is derived from an EMBL/GenBank/DDBJ whole genome shotgun (WGS) entry which is preliminary data.</text>
</comment>
<dbReference type="GeneID" id="44297906"/>
<proteinExistence type="predicted"/>
<name>A0ABX3V542_9MYCO</name>
<keyword evidence="3" id="KW-1185">Reference proteome</keyword>
<sequence length="280" mass="29744">MSADMMAGEIDSPVDEDDTQDGGGSVNGVRLPRVNLANVIEVLEKAYQHGRSPSITQVSAALDQSLKSGAFRTRMAAAAHFGLVDAARGRVQITDLGMRVLDDDLRPAALAEAWMQVPVFKALFDRFDGNRLPPSSGVEAELKILGVPAKNVALARRVLISSAETAGILNAARDRLVEPTFRPTPTPSLSAEDEPVHSPARSRFADTAPVELDFGDAGRIELAVDIDWLALQQDVFIALRATIEKLKELAATERRTAGAAPTLEAPADDDTGGGGAVERA</sequence>
<evidence type="ECO:0000313" key="2">
    <source>
        <dbReference type="EMBL" id="ORV24669.1"/>
    </source>
</evidence>
<evidence type="ECO:0000256" key="1">
    <source>
        <dbReference type="SAM" id="MobiDB-lite"/>
    </source>
</evidence>
<organism evidence="2 3">
    <name type="scientific">Mycolicibacterium conceptionense</name>
    <dbReference type="NCBI Taxonomy" id="451644"/>
    <lineage>
        <taxon>Bacteria</taxon>
        <taxon>Bacillati</taxon>
        <taxon>Actinomycetota</taxon>
        <taxon>Actinomycetes</taxon>
        <taxon>Mycobacteriales</taxon>
        <taxon>Mycobacteriaceae</taxon>
        <taxon>Mycolicibacterium</taxon>
    </lineage>
</organism>